<accession>A0A0F9W4G7</accession>
<dbReference type="EMBL" id="LAZR01000353">
    <property type="protein sequence ID" value="KKN72928.1"/>
    <property type="molecule type" value="Genomic_DNA"/>
</dbReference>
<organism evidence="1">
    <name type="scientific">marine sediment metagenome</name>
    <dbReference type="NCBI Taxonomy" id="412755"/>
    <lineage>
        <taxon>unclassified sequences</taxon>
        <taxon>metagenomes</taxon>
        <taxon>ecological metagenomes</taxon>
    </lineage>
</organism>
<comment type="caution">
    <text evidence="1">The sequence shown here is derived from an EMBL/GenBank/DDBJ whole genome shotgun (WGS) entry which is preliminary data.</text>
</comment>
<gene>
    <name evidence="1" type="ORF">LCGC14_0406320</name>
</gene>
<sequence>MPSNHLLINNSMEYTVPDSKMDDFLEWLDRNGHAVETCLGNPPGTIVDETNKPDVIS</sequence>
<name>A0A0F9W4G7_9ZZZZ</name>
<protein>
    <submittedName>
        <fullName evidence="1">Uncharacterized protein</fullName>
    </submittedName>
</protein>
<proteinExistence type="predicted"/>
<dbReference type="AlphaFoldDB" id="A0A0F9W4G7"/>
<reference evidence="1" key="1">
    <citation type="journal article" date="2015" name="Nature">
        <title>Complex archaea that bridge the gap between prokaryotes and eukaryotes.</title>
        <authorList>
            <person name="Spang A."/>
            <person name="Saw J.H."/>
            <person name="Jorgensen S.L."/>
            <person name="Zaremba-Niedzwiedzka K."/>
            <person name="Martijn J."/>
            <person name="Lind A.E."/>
            <person name="van Eijk R."/>
            <person name="Schleper C."/>
            <person name="Guy L."/>
            <person name="Ettema T.J."/>
        </authorList>
    </citation>
    <scope>NUCLEOTIDE SEQUENCE</scope>
</reference>
<evidence type="ECO:0000313" key="1">
    <source>
        <dbReference type="EMBL" id="KKN72928.1"/>
    </source>
</evidence>